<dbReference type="InterPro" id="IPR055290">
    <property type="entry name" value="At3g26010-like"/>
</dbReference>
<organism evidence="2 3">
    <name type="scientific">Senna tora</name>
    <dbReference type="NCBI Taxonomy" id="362788"/>
    <lineage>
        <taxon>Eukaryota</taxon>
        <taxon>Viridiplantae</taxon>
        <taxon>Streptophyta</taxon>
        <taxon>Embryophyta</taxon>
        <taxon>Tracheophyta</taxon>
        <taxon>Spermatophyta</taxon>
        <taxon>Magnoliopsida</taxon>
        <taxon>eudicotyledons</taxon>
        <taxon>Gunneridae</taxon>
        <taxon>Pentapetalae</taxon>
        <taxon>rosids</taxon>
        <taxon>fabids</taxon>
        <taxon>Fabales</taxon>
        <taxon>Fabaceae</taxon>
        <taxon>Caesalpinioideae</taxon>
        <taxon>Cassia clade</taxon>
        <taxon>Senna</taxon>
    </lineage>
</organism>
<reference evidence="2" key="1">
    <citation type="submission" date="2020-09" db="EMBL/GenBank/DDBJ databases">
        <title>Genome-Enabled Discovery of Anthraquinone Biosynthesis in Senna tora.</title>
        <authorList>
            <person name="Kang S.-H."/>
            <person name="Pandey R.P."/>
            <person name="Lee C.-M."/>
            <person name="Sim J.-S."/>
            <person name="Jeong J.-T."/>
            <person name="Choi B.-S."/>
            <person name="Jung M."/>
            <person name="Ginzburg D."/>
            <person name="Zhao K."/>
            <person name="Won S.Y."/>
            <person name="Oh T.-J."/>
            <person name="Yu Y."/>
            <person name="Kim N.-H."/>
            <person name="Lee O.R."/>
            <person name="Lee T.-H."/>
            <person name="Bashyal P."/>
            <person name="Kim T.-S."/>
            <person name="Lee W.-H."/>
            <person name="Kawkins C."/>
            <person name="Kim C.-K."/>
            <person name="Kim J.S."/>
            <person name="Ahn B.O."/>
            <person name="Rhee S.Y."/>
            <person name="Sohng J.K."/>
        </authorList>
    </citation>
    <scope>NUCLEOTIDE SEQUENCE</scope>
    <source>
        <tissue evidence="2">Leaf</tissue>
    </source>
</reference>
<dbReference type="Pfam" id="PF03478">
    <property type="entry name" value="Beta-prop_KIB1-4"/>
    <property type="match status" value="1"/>
</dbReference>
<dbReference type="Gene3D" id="1.20.1280.50">
    <property type="match status" value="1"/>
</dbReference>
<dbReference type="SUPFAM" id="SSF81383">
    <property type="entry name" value="F-box domain"/>
    <property type="match status" value="1"/>
</dbReference>
<keyword evidence="3" id="KW-1185">Reference proteome</keyword>
<dbReference type="PANTHER" id="PTHR35546:SF115">
    <property type="entry name" value="F-BOX DOMAIN-CONTAINING PROTEIN"/>
    <property type="match status" value="1"/>
</dbReference>
<dbReference type="InterPro" id="IPR005174">
    <property type="entry name" value="KIB1-4_b-propeller"/>
</dbReference>
<dbReference type="Proteomes" id="UP000634136">
    <property type="component" value="Unassembled WGS sequence"/>
</dbReference>
<name>A0A834TEZ9_9FABA</name>
<protein>
    <submittedName>
        <fullName evidence="2">F-box protein</fullName>
    </submittedName>
</protein>
<sequence length="397" mass="44954">MSIAVNRRVLSAEAVGENDDLLTEILLRVPAKPLVRFKCVSKRWLSLISHSNFCRRHTLRHPSSKVSGIFLRRTPGRAQSGFQFLSLTSTHSASPFTSLDFAHDPSGVKILQSCNGLLLCSSLGKFGTPRRYFVYNPTTRLFSALPQSYPLIEKSISIFGVNLAFDPSRSPYYTVVCVRSTVESCYFYQIMVYSSESESGGWRLSGSPFNAPYDMAFGDGVYWKGAIHWTSPKGSSLYFDLAQESLRRMPNLPLFNSSYYLVAACGHLDLVQICGPRSAKILVYQIDSDYSKWLLKYQVDLTELKPAFPDMVRFRDNHHPCCLRSSSSYSFLVLSLVPDENEEHPYLLLHIPGKLISYCFKDKTFKTICDLMPSPTKHTLQFGWHDAYQFVETLACV</sequence>
<dbReference type="SMART" id="SM00256">
    <property type="entry name" value="FBOX"/>
    <property type="match status" value="1"/>
</dbReference>
<comment type="caution">
    <text evidence="2">The sequence shown here is derived from an EMBL/GenBank/DDBJ whole genome shotgun (WGS) entry which is preliminary data.</text>
</comment>
<dbReference type="AlphaFoldDB" id="A0A834TEZ9"/>
<dbReference type="Pfam" id="PF00646">
    <property type="entry name" value="F-box"/>
    <property type="match status" value="1"/>
</dbReference>
<proteinExistence type="predicted"/>
<evidence type="ECO:0000313" key="2">
    <source>
        <dbReference type="EMBL" id="KAF7820560.1"/>
    </source>
</evidence>
<dbReference type="CDD" id="cd22157">
    <property type="entry name" value="F-box_AtFBW1-like"/>
    <property type="match status" value="1"/>
</dbReference>
<dbReference type="OrthoDB" id="1875256at2759"/>
<dbReference type="EMBL" id="JAAIUW010000008">
    <property type="protein sequence ID" value="KAF7820560.1"/>
    <property type="molecule type" value="Genomic_DNA"/>
</dbReference>
<dbReference type="NCBIfam" id="TIGR01640">
    <property type="entry name" value="F_box_assoc_1"/>
    <property type="match status" value="1"/>
</dbReference>
<feature type="domain" description="F-box" evidence="1">
    <location>
        <begin position="19"/>
        <end position="57"/>
    </location>
</feature>
<gene>
    <name evidence="2" type="ORF">G2W53_026015</name>
</gene>
<evidence type="ECO:0000259" key="1">
    <source>
        <dbReference type="SMART" id="SM00256"/>
    </source>
</evidence>
<dbReference type="InterPro" id="IPR017451">
    <property type="entry name" value="F-box-assoc_interact_dom"/>
</dbReference>
<dbReference type="PANTHER" id="PTHR35546">
    <property type="entry name" value="F-BOX PROTEIN INTERACTION DOMAIN PROTEIN-RELATED"/>
    <property type="match status" value="1"/>
</dbReference>
<dbReference type="InterPro" id="IPR036047">
    <property type="entry name" value="F-box-like_dom_sf"/>
</dbReference>
<dbReference type="InterPro" id="IPR001810">
    <property type="entry name" value="F-box_dom"/>
</dbReference>
<accession>A0A834TEZ9</accession>
<evidence type="ECO:0000313" key="3">
    <source>
        <dbReference type="Proteomes" id="UP000634136"/>
    </source>
</evidence>